<dbReference type="AlphaFoldDB" id="B1M966"/>
<name>B1M966_METRJ</name>
<evidence type="ECO:0000313" key="1">
    <source>
        <dbReference type="EMBL" id="ACB28041.1"/>
    </source>
</evidence>
<dbReference type="GeneID" id="43529534"/>
<keyword evidence="1" id="KW-0614">Plasmid</keyword>
<dbReference type="EMBL" id="CP001002">
    <property type="protein sequence ID" value="ACB28041.1"/>
    <property type="molecule type" value="Genomic_DNA"/>
</dbReference>
<dbReference type="KEGG" id="mrd:Mrad2831_6115"/>
<accession>B1M966</accession>
<protein>
    <submittedName>
        <fullName evidence="1">Uncharacterized protein</fullName>
    </submittedName>
</protein>
<organism evidence="1 2">
    <name type="scientific">Methylobacterium radiotolerans (strain ATCC 27329 / DSM 1819 / JCM 2831 / NBRC 15690 / NCIMB 10815 / 0-1)</name>
    <dbReference type="NCBI Taxonomy" id="426355"/>
    <lineage>
        <taxon>Bacteria</taxon>
        <taxon>Pseudomonadati</taxon>
        <taxon>Pseudomonadota</taxon>
        <taxon>Alphaproteobacteria</taxon>
        <taxon>Hyphomicrobiales</taxon>
        <taxon>Methylobacteriaceae</taxon>
        <taxon>Methylobacterium</taxon>
    </lineage>
</organism>
<dbReference type="Proteomes" id="UP000006589">
    <property type="component" value="Plasmid pMRAD01"/>
</dbReference>
<proteinExistence type="predicted"/>
<dbReference type="RefSeq" id="WP_012329829.1">
    <property type="nucleotide sequence ID" value="NC_010510.1"/>
</dbReference>
<dbReference type="HOGENOM" id="CLU_920739_0_0_5"/>
<evidence type="ECO:0000313" key="2">
    <source>
        <dbReference type="Proteomes" id="UP000006589"/>
    </source>
</evidence>
<dbReference type="eggNOG" id="ENOG5032WV6">
    <property type="taxonomic scope" value="Bacteria"/>
</dbReference>
<dbReference type="OrthoDB" id="7594252at2"/>
<gene>
    <name evidence="1" type="ordered locus">Mrad2831_6115</name>
</gene>
<sequence>MTFLKFSPPDNDLFKSFAPGIAHRTTGEILTHPEYERVRSLYITKINANNSADKFPGGWSAAAYRYTAVCVIVKVYAGFEPEDRSTWPTLAKVKETASAFGQSSHRQLDDVVRRLVMTGHITLECPAADRRLRFLRPTEKLLAWDREQLCAYYDILQLLYPDADYNIAIKRDPVFHLAHRRCAPKIMTPIIKNFLQENHHFLPFLHMNHGANVMRNLILAASMSPDNQVKEVDFIESTMKVGVSRSHVRNIIVLASDKKLVERSGGRQKFLNITSLGMKTVDRFISDTLSSHDLSFNLAKNWLKGRIP</sequence>
<geneLocation type="plasmid" evidence="1 2">
    <name>pMRAD01</name>
</geneLocation>
<reference evidence="1 2" key="1">
    <citation type="submission" date="2008-03" db="EMBL/GenBank/DDBJ databases">
        <title>Complete sequence of plasmid1 of Methylobacterium radiotolerans JCM 2831.</title>
        <authorList>
            <consortium name="US DOE Joint Genome Institute"/>
            <person name="Copeland A."/>
            <person name="Lucas S."/>
            <person name="Lapidus A."/>
            <person name="Glavina del Rio T."/>
            <person name="Dalin E."/>
            <person name="Tice H."/>
            <person name="Bruce D."/>
            <person name="Goodwin L."/>
            <person name="Pitluck S."/>
            <person name="Kiss H."/>
            <person name="Brettin T."/>
            <person name="Detter J.C."/>
            <person name="Han C."/>
            <person name="Kuske C.R."/>
            <person name="Schmutz J."/>
            <person name="Larimer F."/>
            <person name="Land M."/>
            <person name="Hauser L."/>
            <person name="Kyrpides N."/>
            <person name="Mikhailova N."/>
            <person name="Marx C.J."/>
            <person name="Richardson P."/>
        </authorList>
    </citation>
    <scope>NUCLEOTIDE SEQUENCE [LARGE SCALE GENOMIC DNA]</scope>
    <source>
        <strain evidence="2">ATCC 27329 / DSM 1819 / JCM 2831 / NBRC 15690 / NCIMB 10815 / 0-1</strain>
        <plasmid evidence="2">Plasmid pMRAD01</plasmid>
    </source>
</reference>